<comment type="similarity">
    <text evidence="1">Belongs to the plant acyltransferase family.</text>
</comment>
<dbReference type="InterPro" id="IPR023213">
    <property type="entry name" value="CAT-like_dom_sf"/>
</dbReference>
<reference evidence="3" key="1">
    <citation type="journal article" date="2019" name="Nat. Commun.">
        <title>The genome of broomcorn millet.</title>
        <authorList>
            <person name="Zou C."/>
            <person name="Miki D."/>
            <person name="Li D."/>
            <person name="Tang Q."/>
            <person name="Xiao L."/>
            <person name="Rajput S."/>
            <person name="Deng P."/>
            <person name="Jia W."/>
            <person name="Huang R."/>
            <person name="Zhang M."/>
            <person name="Sun Y."/>
            <person name="Hu J."/>
            <person name="Fu X."/>
            <person name="Schnable P.S."/>
            <person name="Li F."/>
            <person name="Zhang H."/>
            <person name="Feng B."/>
            <person name="Zhu X."/>
            <person name="Liu R."/>
            <person name="Schnable J.C."/>
            <person name="Zhu J.-K."/>
            <person name="Zhang H."/>
        </authorList>
    </citation>
    <scope>NUCLEOTIDE SEQUENCE [LARGE SCALE GENOMIC DNA]</scope>
</reference>
<comment type="caution">
    <text evidence="2">The sequence shown here is derived from an EMBL/GenBank/DDBJ whole genome shotgun (WGS) entry which is preliminary data.</text>
</comment>
<dbReference type="InterPro" id="IPR050898">
    <property type="entry name" value="Plant_acyltransferase"/>
</dbReference>
<dbReference type="EMBL" id="PQIB02000011">
    <property type="protein sequence ID" value="RLM85563.1"/>
    <property type="molecule type" value="Genomic_DNA"/>
</dbReference>
<dbReference type="PANTHER" id="PTHR31147:SF61">
    <property type="entry name" value="ACYL TRANSFERASE 15"/>
    <property type="match status" value="1"/>
</dbReference>
<evidence type="ECO:0000313" key="3">
    <source>
        <dbReference type="Proteomes" id="UP000275267"/>
    </source>
</evidence>
<evidence type="ECO:0000313" key="2">
    <source>
        <dbReference type="EMBL" id="RLM85563.1"/>
    </source>
</evidence>
<keyword evidence="3" id="KW-1185">Reference proteome</keyword>
<accession>A0A3L6QP90</accession>
<organism evidence="2 3">
    <name type="scientific">Panicum miliaceum</name>
    <name type="common">Proso millet</name>
    <name type="synonym">Broomcorn millet</name>
    <dbReference type="NCBI Taxonomy" id="4540"/>
    <lineage>
        <taxon>Eukaryota</taxon>
        <taxon>Viridiplantae</taxon>
        <taxon>Streptophyta</taxon>
        <taxon>Embryophyta</taxon>
        <taxon>Tracheophyta</taxon>
        <taxon>Spermatophyta</taxon>
        <taxon>Magnoliopsida</taxon>
        <taxon>Liliopsida</taxon>
        <taxon>Poales</taxon>
        <taxon>Poaceae</taxon>
        <taxon>PACMAD clade</taxon>
        <taxon>Panicoideae</taxon>
        <taxon>Panicodae</taxon>
        <taxon>Paniceae</taxon>
        <taxon>Panicinae</taxon>
        <taxon>Panicum</taxon>
        <taxon>Panicum sect. Panicum</taxon>
    </lineage>
</organism>
<proteinExistence type="inferred from homology"/>
<sequence length="151" mass="16516">MAIKHAKDQIPGRLKMMAQQELCKVPTYHMMMASSWRNLGFDRVDFGSGRPARVTSSGKDMPPAPAVQGFLSSGRDGVSVLATLVTEEHADALLAELVKFVETLTPYCTMEQALCQILDNGRTTKFALLTLKQPDFSKCHATKSSTALRGI</sequence>
<dbReference type="PANTHER" id="PTHR31147">
    <property type="entry name" value="ACYL TRANSFERASE 4"/>
    <property type="match status" value="1"/>
</dbReference>
<name>A0A3L6QP90_PANMI</name>
<dbReference type="Gene3D" id="3.30.559.10">
    <property type="entry name" value="Chloramphenicol acetyltransferase-like domain"/>
    <property type="match status" value="1"/>
</dbReference>
<dbReference type="AlphaFoldDB" id="A0A3L6QP90"/>
<dbReference type="Proteomes" id="UP000275267">
    <property type="component" value="Unassembled WGS sequence"/>
</dbReference>
<dbReference type="GO" id="GO:0016747">
    <property type="term" value="F:acyltransferase activity, transferring groups other than amino-acyl groups"/>
    <property type="evidence" value="ECO:0007669"/>
    <property type="project" value="UniProtKB-ARBA"/>
</dbReference>
<gene>
    <name evidence="2" type="ORF">C2845_PM04G16820</name>
</gene>
<dbReference type="OrthoDB" id="671439at2759"/>
<protein>
    <submittedName>
        <fullName evidence="2">Uncharacterized protein</fullName>
    </submittedName>
</protein>
<evidence type="ECO:0000256" key="1">
    <source>
        <dbReference type="ARBA" id="ARBA00009861"/>
    </source>
</evidence>